<dbReference type="KEGG" id="est:DN752_04805"/>
<dbReference type="PROSITE" id="PS00523">
    <property type="entry name" value="SULFATASE_1"/>
    <property type="match status" value="1"/>
</dbReference>
<evidence type="ECO:0000256" key="2">
    <source>
        <dbReference type="ARBA" id="ARBA00022723"/>
    </source>
</evidence>
<evidence type="ECO:0000256" key="4">
    <source>
        <dbReference type="ARBA" id="ARBA00022837"/>
    </source>
</evidence>
<name>A0A2Z4IF59_9BACT</name>
<comment type="similarity">
    <text evidence="1">Belongs to the sulfatase family.</text>
</comment>
<dbReference type="Gene3D" id="3.40.720.10">
    <property type="entry name" value="Alkaline Phosphatase, subunit A"/>
    <property type="match status" value="1"/>
</dbReference>
<sequence>MIKAIEIKNSVFLWGWFLAVLLLSSCDKGAKNGSGAKEKMNVLFIVSEDNGPELGCYGNQDVSTPNIDQLAETGVRFDNAFVTYSVCSPSRSTLFTGLYPHQNGQIGLATHHYQMYDSLKTLPGYLHDVGYRAGIIGKRHVNPATSFKWDYEAIKGANFEKVQLEKYAESALEFIQMDAGKPFFLMVNFPDAHFPLQKQVDGLPPQPLDADDVTGTLPFIGVDSRRLREYTANYYNSMARLDIAVGLLLKKLEEEKLLENTVVIYMGDHGPQFSRAKCSNYEAGLRVPLIIRYPPRNPHVGMRKELVSSIDIVPTIMDITGAKCPDSLDGRSLLPLLGQGSEGQWREYVFAGGAGSTSLFFYPRRSVRNDRYKLIHNLLYTRENPKYSFYADHLNGHFDGGTEEGELMQGTDEVRAAYATWKNPPEYELYDLQEDPYEFRNLIGNPQYVSIKGEMIGALVKWQQETDDPFYDKGILDRFVAEVDSVNRHFPNHSYAKDSTFRWKYLQYFK</sequence>
<dbReference type="InterPro" id="IPR024607">
    <property type="entry name" value="Sulfatase_CS"/>
</dbReference>
<dbReference type="InterPro" id="IPR050738">
    <property type="entry name" value="Sulfatase"/>
</dbReference>
<keyword evidence="3" id="KW-0378">Hydrolase</keyword>
<keyword evidence="2" id="KW-0479">Metal-binding</keyword>
<evidence type="ECO:0000256" key="1">
    <source>
        <dbReference type="ARBA" id="ARBA00008779"/>
    </source>
</evidence>
<dbReference type="AlphaFoldDB" id="A0A2Z4IF59"/>
<evidence type="ECO:0000256" key="3">
    <source>
        <dbReference type="ARBA" id="ARBA00022801"/>
    </source>
</evidence>
<dbReference type="RefSeq" id="WP_112782905.1">
    <property type="nucleotide sequence ID" value="NZ_CP030041.1"/>
</dbReference>
<evidence type="ECO:0000259" key="5">
    <source>
        <dbReference type="Pfam" id="PF00884"/>
    </source>
</evidence>
<feature type="domain" description="Sulfatase N-terminal" evidence="5">
    <location>
        <begin position="41"/>
        <end position="321"/>
    </location>
</feature>
<dbReference type="Proteomes" id="UP000248688">
    <property type="component" value="Chromosome"/>
</dbReference>
<dbReference type="GO" id="GO:0004065">
    <property type="term" value="F:arylsulfatase activity"/>
    <property type="evidence" value="ECO:0007669"/>
    <property type="project" value="TreeGrafter"/>
</dbReference>
<organism evidence="6 7">
    <name type="scientific">Echinicola strongylocentroti</name>
    <dbReference type="NCBI Taxonomy" id="1795355"/>
    <lineage>
        <taxon>Bacteria</taxon>
        <taxon>Pseudomonadati</taxon>
        <taxon>Bacteroidota</taxon>
        <taxon>Cytophagia</taxon>
        <taxon>Cytophagales</taxon>
        <taxon>Cyclobacteriaceae</taxon>
        <taxon>Echinicola</taxon>
    </lineage>
</organism>
<accession>A0A2Z4IF59</accession>
<keyword evidence="4" id="KW-0106">Calcium</keyword>
<dbReference type="OrthoDB" id="975025at2"/>
<keyword evidence="7" id="KW-1185">Reference proteome</keyword>
<proteinExistence type="inferred from homology"/>
<dbReference type="InterPro" id="IPR017850">
    <property type="entry name" value="Alkaline_phosphatase_core_sf"/>
</dbReference>
<dbReference type="PROSITE" id="PS51257">
    <property type="entry name" value="PROKAR_LIPOPROTEIN"/>
    <property type="match status" value="1"/>
</dbReference>
<dbReference type="Pfam" id="PF00884">
    <property type="entry name" value="Sulfatase"/>
    <property type="match status" value="1"/>
</dbReference>
<dbReference type="PANTHER" id="PTHR42693:SF53">
    <property type="entry name" value="ENDO-4-O-SULFATASE"/>
    <property type="match status" value="1"/>
</dbReference>
<dbReference type="EMBL" id="CP030041">
    <property type="protein sequence ID" value="AWW29505.1"/>
    <property type="molecule type" value="Genomic_DNA"/>
</dbReference>
<dbReference type="PANTHER" id="PTHR42693">
    <property type="entry name" value="ARYLSULFATASE FAMILY MEMBER"/>
    <property type="match status" value="1"/>
</dbReference>
<dbReference type="InterPro" id="IPR000917">
    <property type="entry name" value="Sulfatase_N"/>
</dbReference>
<reference evidence="6 7" key="1">
    <citation type="submission" date="2018-06" db="EMBL/GenBank/DDBJ databases">
        <title>Echinicola strongylocentroti sp. nov., isolated from a sea urchin Strongylocentrotus intermedius.</title>
        <authorList>
            <person name="Bae S.S."/>
        </authorList>
    </citation>
    <scope>NUCLEOTIDE SEQUENCE [LARGE SCALE GENOMIC DNA]</scope>
    <source>
        <strain evidence="6 7">MEBiC08714</strain>
    </source>
</reference>
<evidence type="ECO:0000313" key="6">
    <source>
        <dbReference type="EMBL" id="AWW29505.1"/>
    </source>
</evidence>
<dbReference type="GO" id="GO:0046872">
    <property type="term" value="F:metal ion binding"/>
    <property type="evidence" value="ECO:0007669"/>
    <property type="project" value="UniProtKB-KW"/>
</dbReference>
<dbReference type="CDD" id="cd16027">
    <property type="entry name" value="SGSH"/>
    <property type="match status" value="1"/>
</dbReference>
<protein>
    <submittedName>
        <fullName evidence="6">Sulfatase</fullName>
    </submittedName>
</protein>
<evidence type="ECO:0000313" key="7">
    <source>
        <dbReference type="Proteomes" id="UP000248688"/>
    </source>
</evidence>
<gene>
    <name evidence="6" type="ORF">DN752_04805</name>
</gene>
<dbReference type="SUPFAM" id="SSF53649">
    <property type="entry name" value="Alkaline phosphatase-like"/>
    <property type="match status" value="1"/>
</dbReference>